<evidence type="ECO:0000313" key="1">
    <source>
        <dbReference type="EMBL" id="MPN59248.1"/>
    </source>
</evidence>
<protein>
    <submittedName>
        <fullName evidence="1">Uncharacterized protein</fullName>
    </submittedName>
</protein>
<organism evidence="1">
    <name type="scientific">bioreactor metagenome</name>
    <dbReference type="NCBI Taxonomy" id="1076179"/>
    <lineage>
        <taxon>unclassified sequences</taxon>
        <taxon>metagenomes</taxon>
        <taxon>ecological metagenomes</taxon>
    </lineage>
</organism>
<name>A0A645J6G1_9ZZZZ</name>
<gene>
    <name evidence="1" type="ORF">SDC9_206969</name>
</gene>
<reference evidence="1" key="1">
    <citation type="submission" date="2019-08" db="EMBL/GenBank/DDBJ databases">
        <authorList>
            <person name="Kucharzyk K."/>
            <person name="Murdoch R.W."/>
            <person name="Higgins S."/>
            <person name="Loffler F."/>
        </authorList>
    </citation>
    <scope>NUCLEOTIDE SEQUENCE</scope>
</reference>
<accession>A0A645J6G1</accession>
<dbReference type="EMBL" id="VSSQ01133026">
    <property type="protein sequence ID" value="MPN59248.1"/>
    <property type="molecule type" value="Genomic_DNA"/>
</dbReference>
<comment type="caution">
    <text evidence="1">The sequence shown here is derived from an EMBL/GenBank/DDBJ whole genome shotgun (WGS) entry which is preliminary data.</text>
</comment>
<sequence>MVHFIHQTSEDADKIRPSYSVSSIMAGAVTLHYVRFDRHQRRYSYIYRLFITVVTSSNAVGSDLHWPCFYIPCMGNNAHPVGILYKQLYFAG</sequence>
<proteinExistence type="predicted"/>
<dbReference type="AlphaFoldDB" id="A0A645J6G1"/>